<comment type="caution">
    <text evidence="2">The sequence shown here is derived from an EMBL/GenBank/DDBJ whole genome shotgun (WGS) entry which is preliminary data.</text>
</comment>
<feature type="region of interest" description="Disordered" evidence="1">
    <location>
        <begin position="1"/>
        <end position="83"/>
    </location>
</feature>
<feature type="region of interest" description="Disordered" evidence="1">
    <location>
        <begin position="127"/>
        <end position="160"/>
    </location>
</feature>
<feature type="compositionally biased region" description="Gly residues" evidence="1">
    <location>
        <begin position="1"/>
        <end position="22"/>
    </location>
</feature>
<reference evidence="2 3" key="1">
    <citation type="journal article" date="2016" name="Front. Microbiol.">
        <title>Comparative Genomics Analysis of Streptomyces Species Reveals Their Adaptation to the Marine Environment and Their Diversity at the Genomic Level.</title>
        <authorList>
            <person name="Tian X."/>
            <person name="Zhang Z."/>
            <person name="Yang T."/>
            <person name="Chen M."/>
            <person name="Li J."/>
            <person name="Chen F."/>
            <person name="Yang J."/>
            <person name="Li W."/>
            <person name="Zhang B."/>
            <person name="Zhang Z."/>
            <person name="Wu J."/>
            <person name="Zhang C."/>
            <person name="Long L."/>
            <person name="Xiao J."/>
        </authorList>
    </citation>
    <scope>NUCLEOTIDE SEQUENCE [LARGE SCALE GENOMIC DNA]</scope>
    <source>
        <strain evidence="2 3">SCSIO M10372</strain>
    </source>
</reference>
<gene>
    <name evidence="2" type="ORF">AN221_21970</name>
</gene>
<keyword evidence="3" id="KW-1185">Reference proteome</keyword>
<protein>
    <submittedName>
        <fullName evidence="2">Uncharacterized protein</fullName>
    </submittedName>
</protein>
<organism evidence="2 3">
    <name type="scientific">Streptomyces nanshensis</name>
    <dbReference type="NCBI Taxonomy" id="518642"/>
    <lineage>
        <taxon>Bacteria</taxon>
        <taxon>Bacillati</taxon>
        <taxon>Actinomycetota</taxon>
        <taxon>Actinomycetes</taxon>
        <taxon>Kitasatosporales</taxon>
        <taxon>Streptomycetaceae</taxon>
        <taxon>Streptomyces</taxon>
    </lineage>
</organism>
<proteinExistence type="predicted"/>
<evidence type="ECO:0000313" key="2">
    <source>
        <dbReference type="EMBL" id="OEV18548.1"/>
    </source>
</evidence>
<sequence>MYAGGSTGTYAGGSCGVYGGGLSATTGRGEEEPVNSSSPVGRGAPGPSPSKPPPEDSVRGGPSPVRPEPSPSPVRAGVSEAAPPEMVGGWLRRFSMAVRSSLPVLRAMSESPPSTLLLTPAPTNVVQFEEKSPSKAPLIRISPTVSPPPAAAKSRTPLSP</sequence>
<accession>A0A1E7LQV7</accession>
<name>A0A1E7LQV7_9ACTN</name>
<dbReference type="AlphaFoldDB" id="A0A1E7LQV7"/>
<dbReference type="EMBL" id="LJGZ01000092">
    <property type="protein sequence ID" value="OEV18548.1"/>
    <property type="molecule type" value="Genomic_DNA"/>
</dbReference>
<evidence type="ECO:0000256" key="1">
    <source>
        <dbReference type="SAM" id="MobiDB-lite"/>
    </source>
</evidence>
<evidence type="ECO:0000313" key="3">
    <source>
        <dbReference type="Proteomes" id="UP000175971"/>
    </source>
</evidence>
<dbReference type="Proteomes" id="UP000175971">
    <property type="component" value="Unassembled WGS sequence"/>
</dbReference>